<sequence>MILKYAFCVFLLALTFGKNEKSSLVAAESAKINTGETIPRTDGQNTTTPISTTTISSTTVAPTTTTISSTTVAPTTTTIKINTTTTVSTTTSIPITTSAPTTTSPSPDIKSDIWIVSNGDVNCILAKMDIQFTITYNTSNDKPKDVTFKVLSNANSNGSCGQDMNKLILPLMPDGTIDFIFHNTVNNSYSMDYIEINIPVNNSIFINNTWSSNTTLIFTYSKQIFERNINDSYTCEAPNDVKLNCSMTDLNVLKLSNMQVQAFGTTKNKNFGVAIDCITRETPDIVPIAVGLALALLVIVVLIGFLISRRRSQARGYLSM</sequence>
<evidence type="ECO:0000256" key="6">
    <source>
        <dbReference type="ARBA" id="ARBA00022692"/>
    </source>
</evidence>
<evidence type="ECO:0000256" key="13">
    <source>
        <dbReference type="ARBA" id="ARBA00023273"/>
    </source>
</evidence>
<evidence type="ECO:0000256" key="22">
    <source>
        <dbReference type="SAM" id="SignalP"/>
    </source>
</evidence>
<evidence type="ECO:0000256" key="18">
    <source>
        <dbReference type="ARBA" id="ARBA00074379"/>
    </source>
</evidence>
<feature type="domain" description="Lysosome-associated membrane glycoprotein 2-like transmembrane" evidence="24">
    <location>
        <begin position="286"/>
        <end position="317"/>
    </location>
</feature>
<dbReference type="EMBL" id="GEDC01018881">
    <property type="protein sequence ID" value="JAS18417.1"/>
    <property type="molecule type" value="Transcribed_RNA"/>
</dbReference>
<dbReference type="PROSITE" id="PS51407">
    <property type="entry name" value="LAMP_3"/>
    <property type="match status" value="1"/>
</dbReference>
<keyword evidence="6 20" id="KW-0812">Transmembrane</keyword>
<dbReference type="PANTHER" id="PTHR11506:SF35">
    <property type="entry name" value="LYSOSOME-ASSOCIATED MEMBRANE GLYCOPROTEIN 5"/>
    <property type="match status" value="1"/>
</dbReference>
<dbReference type="InterPro" id="IPR048524">
    <property type="entry name" value="Lamp2-like_TM"/>
</dbReference>
<dbReference type="GO" id="GO:0005765">
    <property type="term" value="C:lysosomal membrane"/>
    <property type="evidence" value="ECO:0007669"/>
    <property type="project" value="TreeGrafter"/>
</dbReference>
<evidence type="ECO:0000259" key="24">
    <source>
        <dbReference type="Pfam" id="PF21222"/>
    </source>
</evidence>
<comment type="subcellular location">
    <subcellularLocation>
        <location evidence="4">Cell projection</location>
        <location evidence="4">Dendrite</location>
    </subcellularLocation>
    <subcellularLocation>
        <location evidence="17">Cell projection</location>
        <location evidence="17">Growth cone membrane</location>
        <topology evidence="17">Single-pass type I membrane protein</topology>
    </subcellularLocation>
    <subcellularLocation>
        <location evidence="15">Cytoplasmic vesicle</location>
        <location evidence="15">Secretory vesicle</location>
        <location evidence="15">Synaptic vesicle membrane</location>
        <topology evidence="15">Single-pass type I membrane protein</topology>
    </subcellularLocation>
    <subcellularLocation>
        <location evidence="2">Early endosome membrane</location>
        <topology evidence="2">Single-pass type I membrane protein</topology>
    </subcellularLocation>
    <subcellularLocation>
        <location evidence="1">Endoplasmic reticulum-Golgi intermediate compartment membrane</location>
        <topology evidence="1">Single-pass type I membrane protein</topology>
    </subcellularLocation>
    <subcellularLocation>
        <location evidence="20">Membrane</location>
        <topology evidence="20">Single-pass type I membrane protein</topology>
    </subcellularLocation>
    <subcellularLocation>
        <location evidence="3">Recycling endosome</location>
    </subcellularLocation>
</comment>
<dbReference type="Pfam" id="PF01299">
    <property type="entry name" value="Lamp2-like_luminal"/>
    <property type="match status" value="1"/>
</dbReference>
<dbReference type="Gene3D" id="2.40.160.110">
    <property type="match status" value="1"/>
</dbReference>
<gene>
    <name evidence="25" type="ORF">g.6767</name>
</gene>
<evidence type="ECO:0000256" key="16">
    <source>
        <dbReference type="ARBA" id="ARBA00053950"/>
    </source>
</evidence>
<comment type="function">
    <text evidence="16">Plays a role in short-term synaptic plasticity in a subset of GABAergic neurons in the brain.</text>
</comment>
<comment type="caution">
    <text evidence="20">Lacks conserved residue(s) required for the propagation of feature annotation.</text>
</comment>
<dbReference type="PRINTS" id="PR00336">
    <property type="entry name" value="LYSASSOCTDMP"/>
</dbReference>
<dbReference type="GO" id="GO:0072594">
    <property type="term" value="P:establishment of protein localization to organelle"/>
    <property type="evidence" value="ECO:0007669"/>
    <property type="project" value="TreeGrafter"/>
</dbReference>
<evidence type="ECO:0000256" key="19">
    <source>
        <dbReference type="ARBA" id="ARBA00076257"/>
    </source>
</evidence>
<evidence type="ECO:0000256" key="3">
    <source>
        <dbReference type="ARBA" id="ARBA00004172"/>
    </source>
</evidence>
<organism evidence="25">
    <name type="scientific">Clastoptera arizonana</name>
    <name type="common">Arizona spittle bug</name>
    <dbReference type="NCBI Taxonomy" id="38151"/>
    <lineage>
        <taxon>Eukaryota</taxon>
        <taxon>Metazoa</taxon>
        <taxon>Ecdysozoa</taxon>
        <taxon>Arthropoda</taxon>
        <taxon>Hexapoda</taxon>
        <taxon>Insecta</taxon>
        <taxon>Pterygota</taxon>
        <taxon>Neoptera</taxon>
        <taxon>Paraneoptera</taxon>
        <taxon>Hemiptera</taxon>
        <taxon>Auchenorrhyncha</taxon>
        <taxon>Cercopoidea</taxon>
        <taxon>Clastopteridae</taxon>
        <taxon>Clastoptera</taxon>
    </lineage>
</organism>
<keyword evidence="9 21" id="KW-1133">Transmembrane helix</keyword>
<evidence type="ECO:0000256" key="12">
    <source>
        <dbReference type="ARBA" id="ARBA00023180"/>
    </source>
</evidence>
<keyword evidence="10" id="KW-0770">Synapse</keyword>
<evidence type="ECO:0000256" key="7">
    <source>
        <dbReference type="ARBA" id="ARBA00022729"/>
    </source>
</evidence>
<evidence type="ECO:0000256" key="5">
    <source>
        <dbReference type="ARBA" id="ARBA00009644"/>
    </source>
</evidence>
<dbReference type="GO" id="GO:0005886">
    <property type="term" value="C:plasma membrane"/>
    <property type="evidence" value="ECO:0007669"/>
    <property type="project" value="UniProtKB-SubCell"/>
</dbReference>
<protein>
    <recommendedName>
        <fullName evidence="18">Lysosome-associated membrane glycoprotein 5</fullName>
    </recommendedName>
    <alternativeName>
        <fullName evidence="19">Lysosome-associated membrane protein 5</fullName>
    </alternativeName>
</protein>
<dbReference type="Pfam" id="PF21222">
    <property type="entry name" value="Lamp2_2nd"/>
    <property type="match status" value="1"/>
</dbReference>
<accession>A0A1B6CYA2</accession>
<feature type="transmembrane region" description="Helical" evidence="21">
    <location>
        <begin position="285"/>
        <end position="307"/>
    </location>
</feature>
<evidence type="ECO:0000256" key="17">
    <source>
        <dbReference type="ARBA" id="ARBA00060492"/>
    </source>
</evidence>
<name>A0A1B6CYA2_9HEMI</name>
<evidence type="ECO:0000259" key="23">
    <source>
        <dbReference type="Pfam" id="PF01299"/>
    </source>
</evidence>
<keyword evidence="7 22" id="KW-0732">Signal</keyword>
<evidence type="ECO:0000256" key="15">
    <source>
        <dbReference type="ARBA" id="ARBA00029428"/>
    </source>
</evidence>
<evidence type="ECO:0000256" key="11">
    <source>
        <dbReference type="ARBA" id="ARBA00023136"/>
    </source>
</evidence>
<dbReference type="InterPro" id="IPR002000">
    <property type="entry name" value="Lysosome-assoc_membr_glycop"/>
</dbReference>
<evidence type="ECO:0000256" key="20">
    <source>
        <dbReference type="PROSITE-ProRule" id="PRU00740"/>
    </source>
</evidence>
<evidence type="ECO:0000256" key="4">
    <source>
        <dbReference type="ARBA" id="ARBA00004279"/>
    </source>
</evidence>
<feature type="signal peptide" evidence="22">
    <location>
        <begin position="1"/>
        <end position="17"/>
    </location>
</feature>
<keyword evidence="12" id="KW-0325">Glycoprotein</keyword>
<proteinExistence type="inferred from homology"/>
<dbReference type="GO" id="GO:0031902">
    <property type="term" value="C:late endosome membrane"/>
    <property type="evidence" value="ECO:0007669"/>
    <property type="project" value="TreeGrafter"/>
</dbReference>
<evidence type="ECO:0000256" key="2">
    <source>
        <dbReference type="ARBA" id="ARBA00004158"/>
    </source>
</evidence>
<dbReference type="InterPro" id="IPR048528">
    <property type="entry name" value="Lamp2-like_luminal"/>
</dbReference>
<evidence type="ECO:0000256" key="21">
    <source>
        <dbReference type="SAM" id="Phobius"/>
    </source>
</evidence>
<keyword evidence="8" id="KW-0967">Endosome</keyword>
<evidence type="ECO:0000256" key="8">
    <source>
        <dbReference type="ARBA" id="ARBA00022753"/>
    </source>
</evidence>
<evidence type="ECO:0000256" key="10">
    <source>
        <dbReference type="ARBA" id="ARBA00023018"/>
    </source>
</evidence>
<feature type="chain" id="PRO_5008580765" description="Lysosome-associated membrane glycoprotein 5" evidence="22">
    <location>
        <begin position="18"/>
        <end position="320"/>
    </location>
</feature>
<evidence type="ECO:0000256" key="9">
    <source>
        <dbReference type="ARBA" id="ARBA00022989"/>
    </source>
</evidence>
<evidence type="ECO:0000313" key="25">
    <source>
        <dbReference type="EMBL" id="JAS18417.1"/>
    </source>
</evidence>
<keyword evidence="11 20" id="KW-0472">Membrane</keyword>
<comment type="similarity">
    <text evidence="5 20">Belongs to the LAMP family.</text>
</comment>
<dbReference type="AlphaFoldDB" id="A0A1B6CYA2"/>
<feature type="domain" description="Lysosome-associated membrane glycoprotein 2-like luminal" evidence="23">
    <location>
        <begin position="114"/>
        <end position="264"/>
    </location>
</feature>
<keyword evidence="13" id="KW-0966">Cell projection</keyword>
<evidence type="ECO:0000256" key="1">
    <source>
        <dbReference type="ARBA" id="ARBA00004151"/>
    </source>
</evidence>
<dbReference type="CDD" id="cd12087">
    <property type="entry name" value="TM_EGFR-like"/>
    <property type="match status" value="1"/>
</dbReference>
<reference evidence="25" key="1">
    <citation type="submission" date="2015-12" db="EMBL/GenBank/DDBJ databases">
        <title>De novo transcriptome assembly of four potential Pierce s Disease insect vectors from Arizona vineyards.</title>
        <authorList>
            <person name="Tassone E.E."/>
        </authorList>
    </citation>
    <scope>NUCLEOTIDE SEQUENCE</scope>
</reference>
<evidence type="ECO:0000256" key="14">
    <source>
        <dbReference type="ARBA" id="ARBA00023329"/>
    </source>
</evidence>
<keyword evidence="14" id="KW-0968">Cytoplasmic vesicle</keyword>
<dbReference type="PANTHER" id="PTHR11506">
    <property type="entry name" value="LYSOSOME-ASSOCIATED MEMBRANE GLYCOPROTEIN"/>
    <property type="match status" value="1"/>
</dbReference>